<evidence type="ECO:0000313" key="2">
    <source>
        <dbReference type="Proteomes" id="UP000827872"/>
    </source>
</evidence>
<organism evidence="1 2">
    <name type="scientific">Sphaerodactylus townsendi</name>
    <dbReference type="NCBI Taxonomy" id="933632"/>
    <lineage>
        <taxon>Eukaryota</taxon>
        <taxon>Metazoa</taxon>
        <taxon>Chordata</taxon>
        <taxon>Craniata</taxon>
        <taxon>Vertebrata</taxon>
        <taxon>Euteleostomi</taxon>
        <taxon>Lepidosauria</taxon>
        <taxon>Squamata</taxon>
        <taxon>Bifurcata</taxon>
        <taxon>Gekkota</taxon>
        <taxon>Sphaerodactylidae</taxon>
        <taxon>Sphaerodactylus</taxon>
    </lineage>
</organism>
<keyword evidence="2" id="KW-1185">Reference proteome</keyword>
<comment type="caution">
    <text evidence="1">The sequence shown here is derived from an EMBL/GenBank/DDBJ whole genome shotgun (WGS) entry which is preliminary data.</text>
</comment>
<dbReference type="Proteomes" id="UP000827872">
    <property type="component" value="Linkage Group LG12"/>
</dbReference>
<proteinExistence type="predicted"/>
<dbReference type="EMBL" id="CM037625">
    <property type="protein sequence ID" value="KAH7997741.1"/>
    <property type="molecule type" value="Genomic_DNA"/>
</dbReference>
<reference evidence="1" key="1">
    <citation type="submission" date="2021-08" db="EMBL/GenBank/DDBJ databases">
        <title>The first chromosome-level gecko genome reveals the dynamic sex chromosomes of Neotropical dwarf geckos (Sphaerodactylidae: Sphaerodactylus).</title>
        <authorList>
            <person name="Pinto B.J."/>
            <person name="Keating S.E."/>
            <person name="Gamble T."/>
        </authorList>
    </citation>
    <scope>NUCLEOTIDE SEQUENCE</scope>
    <source>
        <strain evidence="1">TG3544</strain>
    </source>
</reference>
<protein>
    <submittedName>
        <fullName evidence="1">Uncharacterized protein</fullName>
    </submittedName>
</protein>
<accession>A0ACB8EXU4</accession>
<sequence length="87" mass="10299">MERKKTDKREKSQEIFEQSDSERVLQDCREICKQTTVREETMFMRDSAIWAASRTMPLCFRLILSYTDPQLIIQGMNCNLKLSYGIN</sequence>
<gene>
    <name evidence="1" type="ORF">K3G42_007067</name>
</gene>
<evidence type="ECO:0000313" key="1">
    <source>
        <dbReference type="EMBL" id="KAH7997741.1"/>
    </source>
</evidence>
<name>A0ACB8EXU4_9SAUR</name>